<evidence type="ECO:0000313" key="2">
    <source>
        <dbReference type="EMBL" id="MFC4980016.1"/>
    </source>
</evidence>
<name>A0ABV9V9F0_STRAZ</name>
<dbReference type="Proteomes" id="UP001595908">
    <property type="component" value="Unassembled WGS sequence"/>
</dbReference>
<proteinExistence type="predicted"/>
<protein>
    <submittedName>
        <fullName evidence="2">Uncharacterized protein</fullName>
    </submittedName>
</protein>
<evidence type="ECO:0000256" key="1">
    <source>
        <dbReference type="SAM" id="MobiDB-lite"/>
    </source>
</evidence>
<dbReference type="GeneID" id="31231341"/>
<accession>A0ABV9V9F0</accession>
<dbReference type="EMBL" id="JBHSJE010000004">
    <property type="protein sequence ID" value="MFC4980016.1"/>
    <property type="molecule type" value="Genomic_DNA"/>
</dbReference>
<dbReference type="SUPFAM" id="SSF51735">
    <property type="entry name" value="NAD(P)-binding Rossmann-fold domains"/>
    <property type="match status" value="1"/>
</dbReference>
<keyword evidence="3" id="KW-1185">Reference proteome</keyword>
<dbReference type="RefSeq" id="WP_157841645.1">
    <property type="nucleotide sequence ID" value="NZ_JBHSJE010000004.1"/>
</dbReference>
<gene>
    <name evidence="2" type="ORF">ACFPL4_16915</name>
</gene>
<dbReference type="InterPro" id="IPR036291">
    <property type="entry name" value="NAD(P)-bd_dom_sf"/>
</dbReference>
<feature type="region of interest" description="Disordered" evidence="1">
    <location>
        <begin position="63"/>
        <end position="98"/>
    </location>
</feature>
<sequence length="98" mass="10044">MILAVRDGAKGHRAVAEITAGHPGDELAVRQAGLTGLDSARDFFGPLRADRSSLDVLIDNAGLMAPPRTSDGRGPATTGSAPSPLPAWCGRAARKTPS</sequence>
<reference evidence="3" key="1">
    <citation type="journal article" date="2019" name="Int. J. Syst. Evol. Microbiol.">
        <title>The Global Catalogue of Microorganisms (GCM) 10K type strain sequencing project: providing services to taxonomists for standard genome sequencing and annotation.</title>
        <authorList>
            <consortium name="The Broad Institute Genomics Platform"/>
            <consortium name="The Broad Institute Genome Sequencing Center for Infectious Disease"/>
            <person name="Wu L."/>
            <person name="Ma J."/>
        </authorList>
    </citation>
    <scope>NUCLEOTIDE SEQUENCE [LARGE SCALE GENOMIC DNA]</scope>
    <source>
        <strain evidence="3">ICMP 257</strain>
    </source>
</reference>
<organism evidence="2 3">
    <name type="scientific">Streptomyces atroolivaceus</name>
    <dbReference type="NCBI Taxonomy" id="66869"/>
    <lineage>
        <taxon>Bacteria</taxon>
        <taxon>Bacillati</taxon>
        <taxon>Actinomycetota</taxon>
        <taxon>Actinomycetes</taxon>
        <taxon>Kitasatosporales</taxon>
        <taxon>Streptomycetaceae</taxon>
        <taxon>Streptomyces</taxon>
    </lineage>
</organism>
<dbReference type="Gene3D" id="3.40.50.720">
    <property type="entry name" value="NAD(P)-binding Rossmann-like Domain"/>
    <property type="match status" value="1"/>
</dbReference>
<comment type="caution">
    <text evidence="2">The sequence shown here is derived from an EMBL/GenBank/DDBJ whole genome shotgun (WGS) entry which is preliminary data.</text>
</comment>
<evidence type="ECO:0000313" key="3">
    <source>
        <dbReference type="Proteomes" id="UP001595908"/>
    </source>
</evidence>